<feature type="region of interest" description="Disordered" evidence="1">
    <location>
        <begin position="374"/>
        <end position="489"/>
    </location>
</feature>
<gene>
    <name evidence="2" type="ORF">FJT64_008857</name>
</gene>
<feature type="region of interest" description="Disordered" evidence="1">
    <location>
        <begin position="532"/>
        <end position="586"/>
    </location>
</feature>
<proteinExistence type="predicted"/>
<feature type="compositionally biased region" description="Low complexity" evidence="1">
    <location>
        <begin position="117"/>
        <end position="129"/>
    </location>
</feature>
<feature type="compositionally biased region" description="Low complexity" evidence="1">
    <location>
        <begin position="1104"/>
        <end position="1124"/>
    </location>
</feature>
<protein>
    <submittedName>
        <fullName evidence="2">Uncharacterized protein</fullName>
    </submittedName>
</protein>
<feature type="compositionally biased region" description="Basic and acidic residues" evidence="1">
    <location>
        <begin position="837"/>
        <end position="847"/>
    </location>
</feature>
<feature type="compositionally biased region" description="Polar residues" evidence="1">
    <location>
        <begin position="1005"/>
        <end position="1016"/>
    </location>
</feature>
<feature type="region of interest" description="Disordered" evidence="1">
    <location>
        <begin position="183"/>
        <end position="361"/>
    </location>
</feature>
<dbReference type="Proteomes" id="UP000440578">
    <property type="component" value="Unassembled WGS sequence"/>
</dbReference>
<evidence type="ECO:0000256" key="1">
    <source>
        <dbReference type="SAM" id="MobiDB-lite"/>
    </source>
</evidence>
<comment type="caution">
    <text evidence="2">The sequence shown here is derived from an EMBL/GenBank/DDBJ whole genome shotgun (WGS) entry which is preliminary data.</text>
</comment>
<feature type="compositionally biased region" description="Polar residues" evidence="1">
    <location>
        <begin position="458"/>
        <end position="472"/>
    </location>
</feature>
<feature type="region of interest" description="Disordered" evidence="1">
    <location>
        <begin position="1410"/>
        <end position="1434"/>
    </location>
</feature>
<evidence type="ECO:0000313" key="2">
    <source>
        <dbReference type="EMBL" id="KAF0293264.1"/>
    </source>
</evidence>
<feature type="compositionally biased region" description="Polar residues" evidence="1">
    <location>
        <begin position="1410"/>
        <end position="1424"/>
    </location>
</feature>
<name>A0A6A4VNY1_AMPAM</name>
<organism evidence="2 3">
    <name type="scientific">Amphibalanus amphitrite</name>
    <name type="common">Striped barnacle</name>
    <name type="synonym">Balanus amphitrite</name>
    <dbReference type="NCBI Taxonomy" id="1232801"/>
    <lineage>
        <taxon>Eukaryota</taxon>
        <taxon>Metazoa</taxon>
        <taxon>Ecdysozoa</taxon>
        <taxon>Arthropoda</taxon>
        <taxon>Crustacea</taxon>
        <taxon>Multicrustacea</taxon>
        <taxon>Cirripedia</taxon>
        <taxon>Thoracica</taxon>
        <taxon>Thoracicalcarea</taxon>
        <taxon>Balanomorpha</taxon>
        <taxon>Balanoidea</taxon>
        <taxon>Balanidae</taxon>
        <taxon>Amphibalaninae</taxon>
        <taxon>Amphibalanus</taxon>
    </lineage>
</organism>
<evidence type="ECO:0000313" key="3">
    <source>
        <dbReference type="Proteomes" id="UP000440578"/>
    </source>
</evidence>
<feature type="compositionally biased region" description="Gly residues" evidence="1">
    <location>
        <begin position="850"/>
        <end position="859"/>
    </location>
</feature>
<sequence>MHPAANYYFLPPGGGAGGATPPTPGPGGGGAGAGVGPSAFGPAGATGSSPGGGGGGGGQNMHAFDDAPYDGPTPYTSTSLRRVFEAGTPHPSSGYESSQTTTSDEPASSDHGTEVGPPSATSSEPSETAMLGAEDLRSSSAFGRAFGRPEPGSAAAPGARQGVSDSAIPLVYATNLGWQAVSPAHWNTGDQTPPTPAAEESLQHSAYARRSKNAQRAAPAPRELGAWPARRSPSGGSDSADTAYMSGLSYPADAPLHWPGSTATPGTAGGQSPPPATGYTQGLRWDTAADWPASRTTPSRSRDQLDSHGPASEERIRGVAQQMMARVPQSRPSSGQALFGAGYTRGPLHWPPSPPTPLAGDTVTVDAERRTVVVRHGAPPQQPGYTSGLAWTGPTDWPGSSCATPAPPSRETLVRAQSRPGSSVAAPPAEHSSSETLVQTQEDGSPRRDVNLPWNVRPASNYTAPTGDSTATPLYEPRPDSADYDGPTPYTAASLQRIFDEGIAYEASSIYYTPPQECCSKEDYYTPFQSANEMLGDSSASEHEAESDHEQTVRVLEPGFSPEADEPYSKTPSGHSLTDDSRPASAYCEREQFPTRSARLMSRYEGVQPCLPREALQRTADACSEPFSSPRDGDPERAAEFGYEPAQGEYGYQRYPQGYEPPQMWYGHDRASLASEAGTYATSDYAQSHAESEYPTSASEGSELASLAPRDGDDPSFDGPSPDTARTLASIFEAGTGRAASDDGEGGGGGSDGQDGFSPEGYEPAQGEYGYQRYPQGYEPPQMWYGHDRASLPGQAPSGPPASGGETAESFGHTVPEDGENYESVSPDTKKTLARLFQEETPYRVEAEGSDGGGGADGGPPGPGDGGDEPYEPAQGEYGYQRYPQGYEPPQMWYGHDRASLPDQGISQQPKTDISQTTPLSQDATDFDYISPDTTKTLAEILEHDALSVEGGDKPRPDSEPYEPAQGEYGYQRYPQGYEPPQMWYGHDRASLPGQAPVDAADFSGSATEPIENQTTVKDEDYESVSPDTKKTLARIFQDETPYPVKTDEFDSGTGSGADGSPPGAGQGGDEPYEPAQGEYGYQRYPQGYEPPQMWYGHDRASLPGQEAAEPTPAAEPAPATSGAAEEDFDAIQPDTTKTLAKIFDEGTPSGGTTAAGGPVEVAAEDLAATCQDDLSRWSETSIGSAETPPASRSMEYIPASGMYGFQPLLGPPSRGSLEHMPPSDGTYTQNLCVWQCPDNWPPTPSTPRSREDITEGSPAQPTTDLMEKYMEGIRWDRPDKDWPQTPDTPSSREDLPSLQYTHGLRWDHVKDAPVPTPPTPGSQERLSQADVRPASDENFDFVSPDTTRTMAALFEEGIPYMTHQEPKQDADGEGYEPAQGEYGYQRYPQGYEPPQMWYGHDRASLASLRSSQDLGSQAVSSADPSPAITPRPTVGYEPAQGIYGFQRVFADVAGAASPAPAAAAESAENFDGPSPDTSRSLERIFEAATGTVGEQRPLTPSPNLPAFLEKLTSSSESEDSASRRRGRTSDSVPAVRVPRNRFYSMEEMCTTAPSQPNLSLTSASSHGRATPRPGDQQCYLPWTHRVSNNFLHLHELMPLNASQPAKYLLKYCSHVYCRHMLEGTSARI</sequence>
<feature type="compositionally biased region" description="Polar residues" evidence="1">
    <location>
        <begin position="1554"/>
        <end position="1568"/>
    </location>
</feature>
<keyword evidence="3" id="KW-1185">Reference proteome</keyword>
<feature type="compositionally biased region" description="Low complexity" evidence="1">
    <location>
        <begin position="697"/>
        <end position="709"/>
    </location>
</feature>
<feature type="compositionally biased region" description="Gly residues" evidence="1">
    <location>
        <begin position="49"/>
        <end position="59"/>
    </location>
</feature>
<feature type="compositionally biased region" description="Polar residues" evidence="1">
    <location>
        <begin position="905"/>
        <end position="924"/>
    </location>
</feature>
<feature type="region of interest" description="Disordered" evidence="1">
    <location>
        <begin position="684"/>
        <end position="1135"/>
    </location>
</feature>
<feature type="region of interest" description="Disordered" evidence="1">
    <location>
        <begin position="1240"/>
        <end position="1343"/>
    </location>
</feature>
<feature type="compositionally biased region" description="Basic and acidic residues" evidence="1">
    <location>
        <begin position="941"/>
        <end position="959"/>
    </location>
</feature>
<feature type="compositionally biased region" description="Gly residues" evidence="1">
    <location>
        <begin position="1054"/>
        <end position="1069"/>
    </location>
</feature>
<feature type="compositionally biased region" description="Polar residues" evidence="1">
    <location>
        <begin position="434"/>
        <end position="443"/>
    </location>
</feature>
<feature type="compositionally biased region" description="Polar residues" evidence="1">
    <location>
        <begin position="90"/>
        <end position="106"/>
    </location>
</feature>
<dbReference type="OrthoDB" id="6399594at2759"/>
<accession>A0A6A4VNY1</accession>
<feature type="compositionally biased region" description="Basic and acidic residues" evidence="1">
    <location>
        <begin position="1266"/>
        <end position="1283"/>
    </location>
</feature>
<feature type="compositionally biased region" description="Low complexity" evidence="1">
    <location>
        <begin position="36"/>
        <end position="48"/>
    </location>
</feature>
<dbReference type="EMBL" id="VIIS01001757">
    <property type="protein sequence ID" value="KAF0293264.1"/>
    <property type="molecule type" value="Genomic_DNA"/>
</dbReference>
<feature type="region of interest" description="Disordered" evidence="1">
    <location>
        <begin position="1512"/>
        <end position="1533"/>
    </location>
</feature>
<feature type="region of interest" description="Disordered" evidence="1">
    <location>
        <begin position="1"/>
        <end position="162"/>
    </location>
</feature>
<feature type="compositionally biased region" description="Basic and acidic residues" evidence="1">
    <location>
        <begin position="300"/>
        <end position="317"/>
    </location>
</feature>
<feature type="compositionally biased region" description="Gly residues" evidence="1">
    <location>
        <begin position="26"/>
        <end position="35"/>
    </location>
</feature>
<feature type="region of interest" description="Disordered" evidence="1">
    <location>
        <begin position="1554"/>
        <end position="1575"/>
    </location>
</feature>
<feature type="compositionally biased region" description="Low complexity" evidence="1">
    <location>
        <begin position="791"/>
        <end position="805"/>
    </location>
</feature>
<feature type="compositionally biased region" description="Basic and acidic residues" evidence="1">
    <location>
        <begin position="540"/>
        <end position="552"/>
    </location>
</feature>
<reference evidence="2 3" key="1">
    <citation type="submission" date="2019-07" db="EMBL/GenBank/DDBJ databases">
        <title>Draft genome assembly of a fouling barnacle, Amphibalanus amphitrite (Darwin, 1854): The first reference genome for Thecostraca.</title>
        <authorList>
            <person name="Kim W."/>
        </authorList>
    </citation>
    <scope>NUCLEOTIDE SEQUENCE [LARGE SCALE GENOMIC DNA]</scope>
    <source>
        <strain evidence="2">SNU_AA5</strain>
        <tissue evidence="2">Soma without cirri and trophi</tissue>
    </source>
</reference>
<feature type="compositionally biased region" description="Basic and acidic residues" evidence="1">
    <location>
        <begin position="577"/>
        <end position="586"/>
    </location>
</feature>